<dbReference type="InterPro" id="IPR040079">
    <property type="entry name" value="Glutathione_S-Trfase"/>
</dbReference>
<dbReference type="Pfam" id="PF13410">
    <property type="entry name" value="GST_C_2"/>
    <property type="match status" value="1"/>
</dbReference>
<dbReference type="SFLD" id="SFLDG01150">
    <property type="entry name" value="Main.1:_Beta-like"/>
    <property type="match status" value="1"/>
</dbReference>
<dbReference type="SUPFAM" id="SSF47616">
    <property type="entry name" value="GST C-terminal domain-like"/>
    <property type="match status" value="1"/>
</dbReference>
<dbReference type="Gene3D" id="1.20.1050.10">
    <property type="match status" value="1"/>
</dbReference>
<dbReference type="AlphaFoldDB" id="A0A4R4DKQ5"/>
<keyword evidence="2 5" id="KW-0808">Transferase</keyword>
<protein>
    <submittedName>
        <fullName evidence="5">Glutathione S-transferase family protein</fullName>
    </submittedName>
</protein>
<dbReference type="InterPro" id="IPR004045">
    <property type="entry name" value="Glutathione_S-Trfase_N"/>
</dbReference>
<dbReference type="GO" id="GO:0016740">
    <property type="term" value="F:transferase activity"/>
    <property type="evidence" value="ECO:0007669"/>
    <property type="project" value="UniProtKB-KW"/>
</dbReference>
<dbReference type="PANTHER" id="PTHR44051">
    <property type="entry name" value="GLUTATHIONE S-TRANSFERASE-RELATED"/>
    <property type="match status" value="1"/>
</dbReference>
<evidence type="ECO:0000256" key="2">
    <source>
        <dbReference type="ARBA" id="ARBA00022679"/>
    </source>
</evidence>
<gene>
    <name evidence="5" type="ORF">EXY23_12060</name>
</gene>
<dbReference type="SFLD" id="SFLDG00358">
    <property type="entry name" value="Main_(cytGST)"/>
    <property type="match status" value="1"/>
</dbReference>
<feature type="domain" description="GST N-terminal" evidence="3">
    <location>
        <begin position="1"/>
        <end position="82"/>
    </location>
</feature>
<feature type="domain" description="GST C-terminal" evidence="4">
    <location>
        <begin position="88"/>
        <end position="208"/>
    </location>
</feature>
<dbReference type="EMBL" id="SKBM01000010">
    <property type="protein sequence ID" value="TCZ61274.1"/>
    <property type="molecule type" value="Genomic_DNA"/>
</dbReference>
<dbReference type="FunFam" id="3.40.30.10:FF:000039">
    <property type="entry name" value="Glutathione S-transferase domain"/>
    <property type="match status" value="1"/>
</dbReference>
<name>A0A4R4DKQ5_9PROT</name>
<evidence type="ECO:0000313" key="6">
    <source>
        <dbReference type="Proteomes" id="UP000295023"/>
    </source>
</evidence>
<dbReference type="PANTHER" id="PTHR44051:SF19">
    <property type="entry name" value="DISULFIDE-BOND OXIDOREDUCTASE YFCG"/>
    <property type="match status" value="1"/>
</dbReference>
<dbReference type="InterPro" id="IPR036282">
    <property type="entry name" value="Glutathione-S-Trfase_C_sf"/>
</dbReference>
<keyword evidence="6" id="KW-1185">Reference proteome</keyword>
<dbReference type="InterPro" id="IPR010987">
    <property type="entry name" value="Glutathione-S-Trfase_C-like"/>
</dbReference>
<evidence type="ECO:0000256" key="1">
    <source>
        <dbReference type="ARBA" id="ARBA00007409"/>
    </source>
</evidence>
<dbReference type="RefSeq" id="WP_132289092.1">
    <property type="nucleotide sequence ID" value="NZ_SKBM01000010.1"/>
</dbReference>
<reference evidence="5 6" key="1">
    <citation type="submission" date="2019-03" db="EMBL/GenBank/DDBJ databases">
        <title>Paracraurococcus aquatilis NE82 genome sequence.</title>
        <authorList>
            <person name="Zhao Y."/>
            <person name="Du Z."/>
        </authorList>
    </citation>
    <scope>NUCLEOTIDE SEQUENCE [LARGE SCALE GENOMIC DNA]</scope>
    <source>
        <strain evidence="5 6">NE82</strain>
    </source>
</reference>
<comment type="similarity">
    <text evidence="1">Belongs to the GST superfamily.</text>
</comment>
<dbReference type="SFLD" id="SFLDS00019">
    <property type="entry name" value="Glutathione_Transferase_(cytos"/>
    <property type="match status" value="1"/>
</dbReference>
<sequence length="208" mass="23484">MLKIWGRTSSSNVMKVLWLCEELSIPHERIDAGGASGRTQEPHYLAMNPNARVPTIEEPDGFSLWESNSILRYLVATRKPGDPIHPTAPKPRADVERWMDWQLASLNGPMTTLFFTHVRIPEAERDMAAAARARDEAEALWRILDRQLAGKDYVAGGFSLADIALGPYLHRWFSLPVQRAALDNLQGWYERLRTQHTGYAAHVAVPMV</sequence>
<evidence type="ECO:0000259" key="4">
    <source>
        <dbReference type="PROSITE" id="PS50405"/>
    </source>
</evidence>
<evidence type="ECO:0000313" key="5">
    <source>
        <dbReference type="EMBL" id="TCZ61274.1"/>
    </source>
</evidence>
<dbReference type="Proteomes" id="UP000295023">
    <property type="component" value="Unassembled WGS sequence"/>
</dbReference>
<dbReference type="Gene3D" id="3.40.30.10">
    <property type="entry name" value="Glutaredoxin"/>
    <property type="match status" value="1"/>
</dbReference>
<evidence type="ECO:0000259" key="3">
    <source>
        <dbReference type="PROSITE" id="PS50404"/>
    </source>
</evidence>
<dbReference type="CDD" id="cd03047">
    <property type="entry name" value="GST_N_2"/>
    <property type="match status" value="1"/>
</dbReference>
<organism evidence="5 6">
    <name type="scientific">Roseicella aquatilis</name>
    <dbReference type="NCBI Taxonomy" id="2527868"/>
    <lineage>
        <taxon>Bacteria</taxon>
        <taxon>Pseudomonadati</taxon>
        <taxon>Pseudomonadota</taxon>
        <taxon>Alphaproteobacteria</taxon>
        <taxon>Acetobacterales</taxon>
        <taxon>Roseomonadaceae</taxon>
        <taxon>Roseicella</taxon>
    </lineage>
</organism>
<proteinExistence type="inferred from homology"/>
<dbReference type="OrthoDB" id="9810080at2"/>
<dbReference type="InterPro" id="IPR036249">
    <property type="entry name" value="Thioredoxin-like_sf"/>
</dbReference>
<dbReference type="PROSITE" id="PS50404">
    <property type="entry name" value="GST_NTER"/>
    <property type="match status" value="1"/>
</dbReference>
<comment type="caution">
    <text evidence="5">The sequence shown here is derived from an EMBL/GenBank/DDBJ whole genome shotgun (WGS) entry which is preliminary data.</text>
</comment>
<dbReference type="SUPFAM" id="SSF52833">
    <property type="entry name" value="Thioredoxin-like"/>
    <property type="match status" value="1"/>
</dbReference>
<dbReference type="PROSITE" id="PS50405">
    <property type="entry name" value="GST_CTER"/>
    <property type="match status" value="1"/>
</dbReference>
<dbReference type="Pfam" id="PF13409">
    <property type="entry name" value="GST_N_2"/>
    <property type="match status" value="1"/>
</dbReference>
<accession>A0A4R4DKQ5</accession>